<name>A0A3M4L1F5_PSEA0</name>
<evidence type="ECO:0000313" key="1">
    <source>
        <dbReference type="EMBL" id="RMQ34891.1"/>
    </source>
</evidence>
<dbReference type="SUPFAM" id="SSF69635">
    <property type="entry name" value="Type III secretory system chaperone-like"/>
    <property type="match status" value="1"/>
</dbReference>
<gene>
    <name evidence="1" type="ORF">ALQ05_200097</name>
</gene>
<dbReference type="EMBL" id="RBRD01000201">
    <property type="protein sequence ID" value="RMQ34891.1"/>
    <property type="molecule type" value="Genomic_DNA"/>
</dbReference>
<reference evidence="1 2" key="1">
    <citation type="submission" date="2018-08" db="EMBL/GenBank/DDBJ databases">
        <title>Recombination of ecologically and evolutionarily significant loci maintains genetic cohesion in the Pseudomonas syringae species complex.</title>
        <authorList>
            <person name="Dillon M."/>
            <person name="Thakur S."/>
            <person name="Almeida R.N.D."/>
            <person name="Weir B.S."/>
            <person name="Guttman D.S."/>
        </authorList>
    </citation>
    <scope>NUCLEOTIDE SEQUENCE [LARGE SCALE GENOMIC DNA]</scope>
    <source>
        <strain evidence="1 2">ICMP 535</strain>
    </source>
</reference>
<evidence type="ECO:0000313" key="2">
    <source>
        <dbReference type="Proteomes" id="UP000279553"/>
    </source>
</evidence>
<dbReference type="AlphaFoldDB" id="A0A3M4L1F5"/>
<sequence>MKNSFDRLIDGLASEYGMPSFPEKNISTKFTALHLKSAFQSTYIKMSFDGYILLPKWVRS</sequence>
<organism evidence="1 2">
    <name type="scientific">Pseudomonas amygdali pv. mori</name>
    <dbReference type="NCBI Taxonomy" id="34065"/>
    <lineage>
        <taxon>Bacteria</taxon>
        <taxon>Pseudomonadati</taxon>
        <taxon>Pseudomonadota</taxon>
        <taxon>Gammaproteobacteria</taxon>
        <taxon>Pseudomonadales</taxon>
        <taxon>Pseudomonadaceae</taxon>
        <taxon>Pseudomonas</taxon>
        <taxon>Pseudomonas amygdali</taxon>
    </lineage>
</organism>
<proteinExistence type="predicted"/>
<protein>
    <submittedName>
        <fullName evidence="1">Uncharacterized protein</fullName>
    </submittedName>
</protein>
<comment type="caution">
    <text evidence="1">The sequence shown here is derived from an EMBL/GenBank/DDBJ whole genome shotgun (WGS) entry which is preliminary data.</text>
</comment>
<dbReference type="Proteomes" id="UP000279553">
    <property type="component" value="Unassembled WGS sequence"/>
</dbReference>
<dbReference type="Gene3D" id="3.30.1460.10">
    <property type="match status" value="1"/>
</dbReference>
<accession>A0A3M4L1F5</accession>